<sequence>MEVARRPWWRMQALRQQICSFTSTSGWASSTSMAVASPQRAANIIGENTLRSLDRGIVPDRMTPRTARSKPAFHAPEHETEAADSPADFISAILRQSSRLWRAARSSDSTIFQNI</sequence>
<comment type="caution">
    <text evidence="2">The sequence shown here is derived from an EMBL/GenBank/DDBJ whole genome shotgun (WGS) entry which is preliminary data.</text>
</comment>
<proteinExistence type="predicted"/>
<accession>A0A8J5TFG1</accession>
<evidence type="ECO:0000313" key="2">
    <source>
        <dbReference type="EMBL" id="KAG8082495.1"/>
    </source>
</evidence>
<protein>
    <submittedName>
        <fullName evidence="2">Uncharacterized protein</fullName>
    </submittedName>
</protein>
<dbReference type="AlphaFoldDB" id="A0A8J5TFG1"/>
<evidence type="ECO:0000313" key="3">
    <source>
        <dbReference type="Proteomes" id="UP000729402"/>
    </source>
</evidence>
<gene>
    <name evidence="2" type="ORF">GUJ93_ZPchr0014g46720</name>
</gene>
<reference evidence="2" key="1">
    <citation type="journal article" date="2021" name="bioRxiv">
        <title>Whole Genome Assembly and Annotation of Northern Wild Rice, Zizania palustris L., Supports a Whole Genome Duplication in the Zizania Genus.</title>
        <authorList>
            <person name="Haas M."/>
            <person name="Kono T."/>
            <person name="Macchietto M."/>
            <person name="Millas R."/>
            <person name="McGilp L."/>
            <person name="Shao M."/>
            <person name="Duquette J."/>
            <person name="Hirsch C.N."/>
            <person name="Kimball J."/>
        </authorList>
    </citation>
    <scope>NUCLEOTIDE SEQUENCE</scope>
    <source>
        <tissue evidence="2">Fresh leaf tissue</tissue>
    </source>
</reference>
<name>A0A8J5TFG1_ZIZPA</name>
<keyword evidence="3" id="KW-1185">Reference proteome</keyword>
<reference evidence="2" key="2">
    <citation type="submission" date="2021-02" db="EMBL/GenBank/DDBJ databases">
        <authorList>
            <person name="Kimball J.A."/>
            <person name="Haas M.W."/>
            <person name="Macchietto M."/>
            <person name="Kono T."/>
            <person name="Duquette J."/>
            <person name="Shao M."/>
        </authorList>
    </citation>
    <scope>NUCLEOTIDE SEQUENCE</scope>
    <source>
        <tissue evidence="2">Fresh leaf tissue</tissue>
    </source>
</reference>
<organism evidence="2 3">
    <name type="scientific">Zizania palustris</name>
    <name type="common">Northern wild rice</name>
    <dbReference type="NCBI Taxonomy" id="103762"/>
    <lineage>
        <taxon>Eukaryota</taxon>
        <taxon>Viridiplantae</taxon>
        <taxon>Streptophyta</taxon>
        <taxon>Embryophyta</taxon>
        <taxon>Tracheophyta</taxon>
        <taxon>Spermatophyta</taxon>
        <taxon>Magnoliopsida</taxon>
        <taxon>Liliopsida</taxon>
        <taxon>Poales</taxon>
        <taxon>Poaceae</taxon>
        <taxon>BOP clade</taxon>
        <taxon>Oryzoideae</taxon>
        <taxon>Oryzeae</taxon>
        <taxon>Zizaniinae</taxon>
        <taxon>Zizania</taxon>
    </lineage>
</organism>
<feature type="region of interest" description="Disordered" evidence="1">
    <location>
        <begin position="61"/>
        <end position="84"/>
    </location>
</feature>
<dbReference type="Proteomes" id="UP000729402">
    <property type="component" value="Unassembled WGS sequence"/>
</dbReference>
<dbReference type="EMBL" id="JAAALK010000086">
    <property type="protein sequence ID" value="KAG8082495.1"/>
    <property type="molecule type" value="Genomic_DNA"/>
</dbReference>
<evidence type="ECO:0000256" key="1">
    <source>
        <dbReference type="SAM" id="MobiDB-lite"/>
    </source>
</evidence>